<dbReference type="GO" id="GO:1902358">
    <property type="term" value="P:sulfate transmembrane transport"/>
    <property type="evidence" value="ECO:0007669"/>
    <property type="project" value="InterPro"/>
</dbReference>
<name>A0A2W5LR30_9GAMM</name>
<evidence type="ECO:0000256" key="2">
    <source>
        <dbReference type="ARBA" id="ARBA00006099"/>
    </source>
</evidence>
<evidence type="ECO:0000256" key="5">
    <source>
        <dbReference type="ARBA" id="ARBA00022764"/>
    </source>
</evidence>
<dbReference type="PANTHER" id="PTHR30368:SF1">
    <property type="entry name" value="THIOSULFATE-BINDING PROTEIN"/>
    <property type="match status" value="1"/>
</dbReference>
<keyword evidence="3" id="KW-0813">Transport</keyword>
<keyword evidence="5" id="KW-0574">Periplasm</keyword>
<dbReference type="InterPro" id="IPR005669">
    <property type="entry name" value="Thiosulph/SO4-bd"/>
</dbReference>
<dbReference type="GO" id="GO:0042597">
    <property type="term" value="C:periplasmic space"/>
    <property type="evidence" value="ECO:0007669"/>
    <property type="project" value="UniProtKB-SubCell"/>
</dbReference>
<dbReference type="Gene3D" id="3.40.190.10">
    <property type="entry name" value="Periplasmic binding protein-like II"/>
    <property type="match status" value="2"/>
</dbReference>
<comment type="caution">
    <text evidence="7">The sequence shown here is derived from an EMBL/GenBank/DDBJ whole genome shotgun (WGS) entry which is preliminary data.</text>
</comment>
<dbReference type="PANTHER" id="PTHR30368">
    <property type="entry name" value="SULFATE-BINDING PROTEIN"/>
    <property type="match status" value="1"/>
</dbReference>
<accession>A0A2W5LR30</accession>
<evidence type="ECO:0000313" key="7">
    <source>
        <dbReference type="EMBL" id="PZQ09747.1"/>
    </source>
</evidence>
<keyword evidence="4 6" id="KW-0732">Signal</keyword>
<evidence type="ECO:0000313" key="8">
    <source>
        <dbReference type="Proteomes" id="UP000249046"/>
    </source>
</evidence>
<dbReference type="EMBL" id="QFPO01000025">
    <property type="protein sequence ID" value="PZQ09747.1"/>
    <property type="molecule type" value="Genomic_DNA"/>
</dbReference>
<evidence type="ECO:0000256" key="4">
    <source>
        <dbReference type="ARBA" id="ARBA00022729"/>
    </source>
</evidence>
<feature type="signal peptide" evidence="6">
    <location>
        <begin position="1"/>
        <end position="24"/>
    </location>
</feature>
<sequence>MTVRLVRVALAFAAGFATIGAAFGAEVSLFNVSYDPTRELYQDINVQFAAHWKAKSGDTVTIRQSHGGSSKQARAIIDGLEADVATLGIASDIDALHEHGDLLPADWQSRLPGDSTPYVSTVVLLVRKGNPKGVRDWNDLIKPGVSVITPNPKTSAGARWNVLAAYAYALKHNGGDETRAQDFLRALFKNVPVLDTGARGSTVTFAQRGLGDVLIAWENEAHLVLKEFGADKFDIVVPPTSILAQPPVAVVDQYARKHGNEALAEAYLRYLYTPEAQETIARHYYRPLDPTVAARHRDRFPTLELVTIEAFGGWKSAQARFFGEGGVFDQVVGAR</sequence>
<dbReference type="NCBIfam" id="TIGR00971">
    <property type="entry name" value="3a0106s03"/>
    <property type="match status" value="1"/>
</dbReference>
<protein>
    <submittedName>
        <fullName evidence="7">Sulfate ABC transporter substrate-binding protein</fullName>
    </submittedName>
</protein>
<proteinExistence type="inferred from homology"/>
<dbReference type="SUPFAM" id="SSF53850">
    <property type="entry name" value="Periplasmic binding protein-like II"/>
    <property type="match status" value="1"/>
</dbReference>
<dbReference type="Pfam" id="PF13531">
    <property type="entry name" value="SBP_bac_11"/>
    <property type="match status" value="1"/>
</dbReference>
<gene>
    <name evidence="7" type="ORF">DI564_17340</name>
</gene>
<evidence type="ECO:0000256" key="1">
    <source>
        <dbReference type="ARBA" id="ARBA00004418"/>
    </source>
</evidence>
<dbReference type="GO" id="GO:0140104">
    <property type="term" value="F:molecular carrier activity"/>
    <property type="evidence" value="ECO:0007669"/>
    <property type="project" value="InterPro"/>
</dbReference>
<evidence type="ECO:0000256" key="6">
    <source>
        <dbReference type="SAM" id="SignalP"/>
    </source>
</evidence>
<dbReference type="NCBIfam" id="NF008106">
    <property type="entry name" value="PRK10852.1"/>
    <property type="match status" value="1"/>
</dbReference>
<organism evidence="7 8">
    <name type="scientific">Rhodanobacter denitrificans</name>
    <dbReference type="NCBI Taxonomy" id="666685"/>
    <lineage>
        <taxon>Bacteria</taxon>
        <taxon>Pseudomonadati</taxon>
        <taxon>Pseudomonadota</taxon>
        <taxon>Gammaproteobacteria</taxon>
        <taxon>Lysobacterales</taxon>
        <taxon>Rhodanobacteraceae</taxon>
        <taxon>Rhodanobacter</taxon>
    </lineage>
</organism>
<dbReference type="Proteomes" id="UP000249046">
    <property type="component" value="Unassembled WGS sequence"/>
</dbReference>
<reference evidence="7 8" key="1">
    <citation type="submission" date="2017-08" db="EMBL/GenBank/DDBJ databases">
        <title>Infants hospitalized years apart are colonized by the same room-sourced microbial strains.</title>
        <authorList>
            <person name="Brooks B."/>
            <person name="Olm M.R."/>
            <person name="Firek B.A."/>
            <person name="Baker R."/>
            <person name="Thomas B.C."/>
            <person name="Morowitz M.J."/>
            <person name="Banfield J.F."/>
        </authorList>
    </citation>
    <scope>NUCLEOTIDE SEQUENCE [LARGE SCALE GENOMIC DNA]</scope>
    <source>
        <strain evidence="7">S2_005_003_R2_42</strain>
    </source>
</reference>
<dbReference type="NCBIfam" id="NF008022">
    <property type="entry name" value="PRK10752.1"/>
    <property type="match status" value="1"/>
</dbReference>
<dbReference type="CDD" id="cd01005">
    <property type="entry name" value="PBP2_CysP"/>
    <property type="match status" value="1"/>
</dbReference>
<evidence type="ECO:0000256" key="3">
    <source>
        <dbReference type="ARBA" id="ARBA00022448"/>
    </source>
</evidence>
<dbReference type="AlphaFoldDB" id="A0A2W5LR30"/>
<comment type="subcellular location">
    <subcellularLocation>
        <location evidence="1">Periplasm</location>
    </subcellularLocation>
</comment>
<comment type="similarity">
    <text evidence="2">Belongs to the prokaryotic sulfate-binding protein family.</text>
</comment>
<feature type="chain" id="PRO_5015914146" evidence="6">
    <location>
        <begin position="25"/>
        <end position="335"/>
    </location>
</feature>